<gene>
    <name evidence="2" type="ORF">E1B28_003398</name>
</gene>
<dbReference type="GeneID" id="66072474"/>
<name>A0A9P7UKR4_9AGAR</name>
<accession>A0A9P7UKR4</accession>
<protein>
    <submittedName>
        <fullName evidence="2">Uncharacterized protein</fullName>
    </submittedName>
</protein>
<feature type="region of interest" description="Disordered" evidence="1">
    <location>
        <begin position="1"/>
        <end position="84"/>
    </location>
</feature>
<evidence type="ECO:0000313" key="3">
    <source>
        <dbReference type="Proteomes" id="UP001049176"/>
    </source>
</evidence>
<evidence type="ECO:0000313" key="2">
    <source>
        <dbReference type="EMBL" id="KAG7085865.1"/>
    </source>
</evidence>
<comment type="caution">
    <text evidence="2">The sequence shown here is derived from an EMBL/GenBank/DDBJ whole genome shotgun (WGS) entry which is preliminary data.</text>
</comment>
<organism evidence="2 3">
    <name type="scientific">Marasmius oreades</name>
    <name type="common">fairy-ring Marasmius</name>
    <dbReference type="NCBI Taxonomy" id="181124"/>
    <lineage>
        <taxon>Eukaryota</taxon>
        <taxon>Fungi</taxon>
        <taxon>Dikarya</taxon>
        <taxon>Basidiomycota</taxon>
        <taxon>Agaricomycotina</taxon>
        <taxon>Agaricomycetes</taxon>
        <taxon>Agaricomycetidae</taxon>
        <taxon>Agaricales</taxon>
        <taxon>Marasmiineae</taxon>
        <taxon>Marasmiaceae</taxon>
        <taxon>Marasmius</taxon>
    </lineage>
</organism>
<keyword evidence="3" id="KW-1185">Reference proteome</keyword>
<proteinExistence type="predicted"/>
<feature type="compositionally biased region" description="Polar residues" evidence="1">
    <location>
        <begin position="56"/>
        <end position="84"/>
    </location>
</feature>
<reference evidence="2" key="1">
    <citation type="journal article" date="2021" name="Genome Biol. Evol.">
        <title>The assembled and annotated genome of the fairy-ring fungus Marasmius oreades.</title>
        <authorList>
            <person name="Hiltunen M."/>
            <person name="Ament-Velasquez S.L."/>
            <person name="Johannesson H."/>
        </authorList>
    </citation>
    <scope>NUCLEOTIDE SEQUENCE</scope>
    <source>
        <strain evidence="2">03SP1</strain>
    </source>
</reference>
<feature type="compositionally biased region" description="Polar residues" evidence="1">
    <location>
        <begin position="7"/>
        <end position="49"/>
    </location>
</feature>
<evidence type="ECO:0000256" key="1">
    <source>
        <dbReference type="SAM" id="MobiDB-lite"/>
    </source>
</evidence>
<dbReference type="RefSeq" id="XP_043002336.1">
    <property type="nucleotide sequence ID" value="XM_043160380.1"/>
</dbReference>
<dbReference type="EMBL" id="CM032191">
    <property type="protein sequence ID" value="KAG7085865.1"/>
    <property type="molecule type" value="Genomic_DNA"/>
</dbReference>
<dbReference type="AlphaFoldDB" id="A0A9P7UKR4"/>
<sequence>MPHDTRLTPQVQHNYSAKGQNVNHGEDQNINSGSGQFYTCPQPLKSTRSTADHSTNENANASRNGTGVQHNYSAEGQNINHGEDQNVNSGSGRFYTNFQPPLVSSRNEMFNKLIIPSWPDSSEGQRLASLTAVDWTECSYHGFRLTFASLITLYLLSTLV</sequence>
<dbReference type="Proteomes" id="UP001049176">
    <property type="component" value="Chromosome 11"/>
</dbReference>
<dbReference type="KEGG" id="more:E1B28_003398"/>